<dbReference type="PROSITE" id="PS50005">
    <property type="entry name" value="TPR"/>
    <property type="match status" value="1"/>
</dbReference>
<feature type="domain" description="LapB rubredoxin metal binding" evidence="6">
    <location>
        <begin position="355"/>
        <end position="381"/>
    </location>
</feature>
<evidence type="ECO:0000256" key="4">
    <source>
        <dbReference type="PROSITE-ProRule" id="PRU00339"/>
    </source>
</evidence>
<keyword evidence="3 4" id="KW-0802">TPR repeat</keyword>
<dbReference type="Proteomes" id="UP000614811">
    <property type="component" value="Unassembled WGS sequence"/>
</dbReference>
<evidence type="ECO:0000259" key="6">
    <source>
        <dbReference type="Pfam" id="PF18073"/>
    </source>
</evidence>
<dbReference type="PANTHER" id="PTHR45586:SF1">
    <property type="entry name" value="LIPOPOLYSACCHARIDE ASSEMBLY PROTEIN B"/>
    <property type="match status" value="1"/>
</dbReference>
<dbReference type="EMBL" id="BMXA01000001">
    <property type="protein sequence ID" value="GGZ99462.1"/>
    <property type="molecule type" value="Genomic_DNA"/>
</dbReference>
<organism evidence="7 8">
    <name type="scientific">Arenicella chitinivorans</name>
    <dbReference type="NCBI Taxonomy" id="1329800"/>
    <lineage>
        <taxon>Bacteria</taxon>
        <taxon>Pseudomonadati</taxon>
        <taxon>Pseudomonadota</taxon>
        <taxon>Gammaproteobacteria</taxon>
        <taxon>Arenicellales</taxon>
        <taxon>Arenicellaceae</taxon>
        <taxon>Arenicella</taxon>
    </lineage>
</organism>
<dbReference type="InterPro" id="IPR041166">
    <property type="entry name" value="Rubredoxin_2"/>
</dbReference>
<dbReference type="GO" id="GO:0046872">
    <property type="term" value="F:metal ion binding"/>
    <property type="evidence" value="ECO:0007669"/>
    <property type="project" value="UniProtKB-KW"/>
</dbReference>
<keyword evidence="5" id="KW-1133">Transmembrane helix</keyword>
<evidence type="ECO:0000256" key="1">
    <source>
        <dbReference type="ARBA" id="ARBA00022723"/>
    </source>
</evidence>
<comment type="caution">
    <text evidence="7">The sequence shown here is derived from an EMBL/GenBank/DDBJ whole genome shotgun (WGS) entry which is preliminary data.</text>
</comment>
<name>A0A918VIS7_9GAMM</name>
<gene>
    <name evidence="7" type="primary">lapB</name>
    <name evidence="7" type="ORF">GCM10008090_05060</name>
</gene>
<dbReference type="Pfam" id="PF18073">
    <property type="entry name" value="Zn_ribbon_LapB"/>
    <property type="match status" value="1"/>
</dbReference>
<keyword evidence="2" id="KW-0677">Repeat</keyword>
<protein>
    <submittedName>
        <fullName evidence="7">Lipopolysaccharide assembly protein B</fullName>
    </submittedName>
</protein>
<dbReference type="RefSeq" id="WP_229794091.1">
    <property type="nucleotide sequence ID" value="NZ_BMXA01000001.1"/>
</dbReference>
<dbReference type="InterPro" id="IPR019734">
    <property type="entry name" value="TPR_rpt"/>
</dbReference>
<evidence type="ECO:0000313" key="8">
    <source>
        <dbReference type="Proteomes" id="UP000614811"/>
    </source>
</evidence>
<evidence type="ECO:0000313" key="7">
    <source>
        <dbReference type="EMBL" id="GGZ99462.1"/>
    </source>
</evidence>
<proteinExistence type="predicted"/>
<keyword evidence="5" id="KW-0472">Membrane</keyword>
<dbReference type="SMART" id="SM00028">
    <property type="entry name" value="TPR"/>
    <property type="match status" value="4"/>
</dbReference>
<dbReference type="Pfam" id="PF13176">
    <property type="entry name" value="TPR_7"/>
    <property type="match status" value="1"/>
</dbReference>
<reference evidence="7" key="1">
    <citation type="journal article" date="2014" name="Int. J. Syst. Evol. Microbiol.">
        <title>Complete genome sequence of Corynebacterium casei LMG S-19264T (=DSM 44701T), isolated from a smear-ripened cheese.</title>
        <authorList>
            <consortium name="US DOE Joint Genome Institute (JGI-PGF)"/>
            <person name="Walter F."/>
            <person name="Albersmeier A."/>
            <person name="Kalinowski J."/>
            <person name="Ruckert C."/>
        </authorList>
    </citation>
    <scope>NUCLEOTIDE SEQUENCE</scope>
    <source>
        <strain evidence="7">KCTC 12711</strain>
    </source>
</reference>
<keyword evidence="8" id="KW-1185">Reference proteome</keyword>
<dbReference type="InterPro" id="IPR051012">
    <property type="entry name" value="CellSynth/LPSAsmb/PSIAsmb"/>
</dbReference>
<evidence type="ECO:0000256" key="2">
    <source>
        <dbReference type="ARBA" id="ARBA00022737"/>
    </source>
</evidence>
<feature type="repeat" description="TPR" evidence="4">
    <location>
        <begin position="215"/>
        <end position="248"/>
    </location>
</feature>
<keyword evidence="5" id="KW-0812">Transmembrane</keyword>
<dbReference type="PANTHER" id="PTHR45586">
    <property type="entry name" value="TPR REPEAT-CONTAINING PROTEIN PA4667"/>
    <property type="match status" value="1"/>
</dbReference>
<sequence>MITSMDWLWPVLFVVLLVALFANLWFGYRRYRTSAPPLDYLRGVNFVLNEETDKAIDLFLKAIEVDKDTVELHLALGGLFRKSGQFDRATRIHQNLIARPHLTDAQRANAVYELAQDYHKVGWLDRAENLYRELLDISDYQVLATDGLVAIYHQENDWQQAIESLLRLPQSEQQARRKSIANYYCELAEQFIELRKFTPALLALESAHKQGAGIGRVDYLFGALYFAQGDYPAALEAWHRVRKVHPALAHRVIGNLVEGYQAMGNADGLALYLLEERSVPRDKLSFVLWSGALKDVLGEASAITTVCDRVTEFGYSAPVSAYLLQMLKQAGLSSVHKDSLLTSLLNREKNRQIEYTCNGCGFDTKAMYWHCPNCGQWESFH</sequence>
<dbReference type="Gene3D" id="1.25.40.10">
    <property type="entry name" value="Tetratricopeptide repeat domain"/>
    <property type="match status" value="2"/>
</dbReference>
<keyword evidence="1" id="KW-0479">Metal-binding</keyword>
<reference evidence="7" key="2">
    <citation type="submission" date="2020-09" db="EMBL/GenBank/DDBJ databases">
        <authorList>
            <person name="Sun Q."/>
            <person name="Kim S."/>
        </authorList>
    </citation>
    <scope>NUCLEOTIDE SEQUENCE</scope>
    <source>
        <strain evidence="7">KCTC 12711</strain>
    </source>
</reference>
<dbReference type="InterPro" id="IPR011990">
    <property type="entry name" value="TPR-like_helical_dom_sf"/>
</dbReference>
<accession>A0A918VIS7</accession>
<dbReference type="AlphaFoldDB" id="A0A918VIS7"/>
<feature type="transmembrane region" description="Helical" evidence="5">
    <location>
        <begin position="7"/>
        <end position="28"/>
    </location>
</feature>
<evidence type="ECO:0000256" key="3">
    <source>
        <dbReference type="ARBA" id="ARBA00022803"/>
    </source>
</evidence>
<evidence type="ECO:0000256" key="5">
    <source>
        <dbReference type="SAM" id="Phobius"/>
    </source>
</evidence>
<dbReference type="SUPFAM" id="SSF48452">
    <property type="entry name" value="TPR-like"/>
    <property type="match status" value="1"/>
</dbReference>